<protein>
    <submittedName>
        <fullName evidence="1">Stealth CR1 domain-containing protein</fullName>
    </submittedName>
</protein>
<sequence>MSTYDLPIDLVYLYVNSSDEAWIAKRNQYAMDQNNSVCRFRDNKELMYSLRSVEKYAPWIRNIYIVSNSSMPAWLNTDHPKLHVVGHEIILPTDSLPCFNSSVIECYLHRIPGLSEIFLYANDDMFFGNHVSPDFFVKDSKPIVRMVKNDIAPTNNYKRIILNSKKTLFDHYRKEYALVPWHNIDVYTKTGIDACAKEFRKELEACSHNHIRKDNDIHRVLFQYYLIFTEACLLVTHDQSSHIKRLFDYGRMLFSPAKYLDGFNSTTHDLFKSPQFKQLLFKGPRYVCRELIRSPLYKKLFFKHPFCACINDSEDTTEVDLKEYKELMEKLFPEKSSFEK</sequence>
<reference evidence="1" key="1">
    <citation type="submission" date="2021-01" db="EMBL/GenBank/DDBJ databases">
        <title>Complete genome sequence of Clostridiales bacterium R-7.</title>
        <authorList>
            <person name="Mahoney-Kurpe S.C."/>
            <person name="Palevich N."/>
            <person name="Koike S."/>
            <person name="Moon C.D."/>
            <person name="Attwood G.T."/>
        </authorList>
    </citation>
    <scope>NUCLEOTIDE SEQUENCE</scope>
    <source>
        <strain evidence="1">R-7</strain>
    </source>
</reference>
<evidence type="ECO:0000313" key="2">
    <source>
        <dbReference type="Proteomes" id="UP000682782"/>
    </source>
</evidence>
<evidence type="ECO:0000313" key="1">
    <source>
        <dbReference type="EMBL" id="QUC68520.1"/>
    </source>
</evidence>
<dbReference type="EMBL" id="CP068393">
    <property type="protein sequence ID" value="QUC68520.1"/>
    <property type="molecule type" value="Genomic_DNA"/>
</dbReference>
<keyword evidence="2" id="KW-1185">Reference proteome</keyword>
<dbReference type="Proteomes" id="UP000682782">
    <property type="component" value="Chromosome"/>
</dbReference>
<gene>
    <name evidence="1" type="ORF">JYE49_07515</name>
</gene>
<organism evidence="1 2">
    <name type="scientific">Aristaeella hokkaidonensis</name>
    <dbReference type="NCBI Taxonomy" id="3046382"/>
    <lineage>
        <taxon>Bacteria</taxon>
        <taxon>Bacillati</taxon>
        <taxon>Bacillota</taxon>
        <taxon>Clostridia</taxon>
        <taxon>Eubacteriales</taxon>
        <taxon>Aristaeellaceae</taxon>
        <taxon>Aristaeella</taxon>
    </lineage>
</organism>
<name>A0AC61N5I2_9FIRM</name>
<proteinExistence type="predicted"/>
<accession>A0AC61N5I2</accession>